<keyword evidence="6 7" id="KW-0539">Nucleus</keyword>
<keyword evidence="4 7" id="KW-0747">Spliceosome</keyword>
<comment type="subcellular location">
    <subcellularLocation>
        <location evidence="1 7">Nucleus</location>
    </subcellularLocation>
</comment>
<comment type="similarity">
    <text evidence="2 7">Belongs to the SYF2 family.</text>
</comment>
<dbReference type="GO" id="GO:0005681">
    <property type="term" value="C:spliceosomal complex"/>
    <property type="evidence" value="ECO:0007669"/>
    <property type="project" value="UniProtKB-KW"/>
</dbReference>
<proteinExistence type="inferred from homology"/>
<dbReference type="Pfam" id="PF08231">
    <property type="entry name" value="SYF2"/>
    <property type="match status" value="1"/>
</dbReference>
<evidence type="ECO:0000256" key="6">
    <source>
        <dbReference type="ARBA" id="ARBA00023242"/>
    </source>
</evidence>
<evidence type="ECO:0000313" key="10">
    <source>
        <dbReference type="Proteomes" id="UP000324585"/>
    </source>
</evidence>
<organism evidence="9 10">
    <name type="scientific">Porphyridium purpureum</name>
    <name type="common">Red alga</name>
    <name type="synonym">Porphyridium cruentum</name>
    <dbReference type="NCBI Taxonomy" id="35688"/>
    <lineage>
        <taxon>Eukaryota</taxon>
        <taxon>Rhodophyta</taxon>
        <taxon>Bangiophyceae</taxon>
        <taxon>Porphyridiales</taxon>
        <taxon>Porphyridiaceae</taxon>
        <taxon>Porphyridium</taxon>
    </lineage>
</organism>
<accession>A0A5J4YTR1</accession>
<comment type="subunit">
    <text evidence="7">May be part of a spliceosome complex.</text>
</comment>
<dbReference type="OrthoDB" id="199717at2759"/>
<evidence type="ECO:0000256" key="2">
    <source>
        <dbReference type="ARBA" id="ARBA00010028"/>
    </source>
</evidence>
<gene>
    <name evidence="9" type="ORF">FVE85_2809</name>
</gene>
<dbReference type="EMBL" id="VRMN01000004">
    <property type="protein sequence ID" value="KAA8494568.1"/>
    <property type="molecule type" value="Genomic_DNA"/>
</dbReference>
<reference evidence="10" key="1">
    <citation type="journal article" date="2019" name="Nat. Commun.">
        <title>Expansion of phycobilisome linker gene families in mesophilic red algae.</title>
        <authorList>
            <person name="Lee J."/>
            <person name="Kim D."/>
            <person name="Bhattacharya D."/>
            <person name="Yoon H.S."/>
        </authorList>
    </citation>
    <scope>NUCLEOTIDE SEQUENCE [LARGE SCALE GENOMIC DNA]</scope>
    <source>
        <strain evidence="10">CCMP 1328</strain>
    </source>
</reference>
<dbReference type="AlphaFoldDB" id="A0A5J4YTR1"/>
<dbReference type="Proteomes" id="UP000324585">
    <property type="component" value="Unassembled WGS sequence"/>
</dbReference>
<dbReference type="GO" id="GO:0000398">
    <property type="term" value="P:mRNA splicing, via spliceosome"/>
    <property type="evidence" value="ECO:0007669"/>
    <property type="project" value="UniProtKB-UniRule"/>
</dbReference>
<feature type="region of interest" description="Disordered" evidence="8">
    <location>
        <begin position="104"/>
        <end position="124"/>
    </location>
</feature>
<feature type="region of interest" description="Disordered" evidence="8">
    <location>
        <begin position="34"/>
        <end position="57"/>
    </location>
</feature>
<sequence length="206" mass="22989">MEPRQVPRSRREELAQVRANLERARAENVDLVNGAHEEEAAHASTGAAPYHGSRKSGTGTVGRLVFLRSAAELEYDEQKKHSKRGLKRGCDAANEIAFDPEGDSVREHEKRVKGMRPVPGDAQDTGVDKQVYIEELRDRVSREVQRRVRRSGAKRRAVKESAEMGISEKNRRFNEVAERAYKDDAAPIKADLERGTALPDFTGTGV</sequence>
<dbReference type="InterPro" id="IPR013260">
    <property type="entry name" value="mRNA_splic_SYF2"/>
</dbReference>
<evidence type="ECO:0000256" key="1">
    <source>
        <dbReference type="ARBA" id="ARBA00004123"/>
    </source>
</evidence>
<evidence type="ECO:0000256" key="4">
    <source>
        <dbReference type="ARBA" id="ARBA00022728"/>
    </source>
</evidence>
<evidence type="ECO:0000256" key="5">
    <source>
        <dbReference type="ARBA" id="ARBA00023187"/>
    </source>
</evidence>
<name>A0A5J4YTR1_PORPP</name>
<evidence type="ECO:0000313" key="9">
    <source>
        <dbReference type="EMBL" id="KAA8494568.1"/>
    </source>
</evidence>
<comment type="caution">
    <text evidence="9">The sequence shown here is derived from an EMBL/GenBank/DDBJ whole genome shotgun (WGS) entry which is preliminary data.</text>
</comment>
<comment type="function">
    <text evidence="7">Involved in pre-mRNA splicing.</text>
</comment>
<evidence type="ECO:0000256" key="3">
    <source>
        <dbReference type="ARBA" id="ARBA00022664"/>
    </source>
</evidence>
<keyword evidence="3 7" id="KW-0507">mRNA processing</keyword>
<evidence type="ECO:0000256" key="8">
    <source>
        <dbReference type="SAM" id="MobiDB-lite"/>
    </source>
</evidence>
<keyword evidence="5 7" id="KW-0508">mRNA splicing</keyword>
<keyword evidence="10" id="KW-1185">Reference proteome</keyword>
<evidence type="ECO:0000256" key="7">
    <source>
        <dbReference type="RuleBase" id="RU367148"/>
    </source>
</evidence>
<protein>
    <recommendedName>
        <fullName evidence="7">Pre-mRNA-splicing factor SYF2</fullName>
    </recommendedName>
</protein>